<protein>
    <recommendedName>
        <fullName evidence="7">Peptidase C51 domain-containing protein</fullName>
    </recommendedName>
</protein>
<dbReference type="InterPro" id="IPR041219">
    <property type="entry name" value="Phage_lysozyme2"/>
</dbReference>
<dbReference type="Gene3D" id="1.10.530.10">
    <property type="match status" value="1"/>
</dbReference>
<keyword evidence="1" id="KW-0472">Membrane</keyword>
<dbReference type="AlphaFoldDB" id="A0A242K5W7"/>
<evidence type="ECO:0000313" key="5">
    <source>
        <dbReference type="EMBL" id="WYJ90248.1"/>
    </source>
</evidence>
<reference evidence="5" key="2">
    <citation type="submission" date="2017-05" db="EMBL/GenBank/DDBJ databases">
        <authorList>
            <consortium name="The Broad Institute Genomics Platform"/>
            <consortium name="The Broad Institute Genomic Center for Infectious Diseases"/>
            <person name="Earl A."/>
            <person name="Manson A."/>
            <person name="Schwartman J."/>
            <person name="Gilmore M."/>
            <person name="Abouelleil A."/>
            <person name="Cao P."/>
            <person name="Chapman S."/>
            <person name="Cusick C."/>
            <person name="Shea T."/>
            <person name="Young S."/>
            <person name="Neafsey D."/>
            <person name="Nusbaum C."/>
            <person name="Birren B."/>
        </authorList>
    </citation>
    <scope>NUCLEOTIDE SEQUENCE</scope>
    <source>
        <strain evidence="5">9E7_DIV0242</strain>
    </source>
</reference>
<gene>
    <name evidence="5" type="ORF">A5888_002004</name>
    <name evidence="4" type="ORF">A5888_002824</name>
</gene>
<evidence type="ECO:0000313" key="4">
    <source>
        <dbReference type="EMBL" id="OTP14722.1"/>
    </source>
</evidence>
<evidence type="ECO:0008006" key="7">
    <source>
        <dbReference type="Google" id="ProtNLM"/>
    </source>
</evidence>
<reference evidence="5" key="3">
    <citation type="submission" date="2024-03" db="EMBL/GenBank/DDBJ databases">
        <title>The Genome Sequence of Enterococcus sp. DIV0242b.</title>
        <authorList>
            <consortium name="The Broad Institute Genomics Platform"/>
            <consortium name="The Broad Institute Microbial Omics Core"/>
            <consortium name="The Broad Institute Genomic Center for Infectious Diseases"/>
            <person name="Earl A."/>
            <person name="Manson A."/>
            <person name="Gilmore M."/>
            <person name="Schwartman J."/>
            <person name="Shea T."/>
            <person name="Abouelleil A."/>
            <person name="Cao P."/>
            <person name="Chapman S."/>
            <person name="Cusick C."/>
            <person name="Young S."/>
            <person name="Neafsey D."/>
            <person name="Nusbaum C."/>
            <person name="Birren B."/>
        </authorList>
    </citation>
    <scope>NUCLEOTIDE SEQUENCE</scope>
    <source>
        <strain evidence="5">9E7_DIV0242</strain>
    </source>
</reference>
<dbReference type="Pfam" id="PF18013">
    <property type="entry name" value="Phage_lysozyme2"/>
    <property type="match status" value="1"/>
</dbReference>
<dbReference type="RefSeq" id="WP_086349839.1">
    <property type="nucleotide sequence ID" value="NZ_CP147247.1"/>
</dbReference>
<sequence length="330" mass="37096">MLRTISGFSGVIILLFMGGILLSSSILHEADATQDLNLTQPEKNAAQIWKLLGQKNYSEEARAGILGNIDQETGGTFESDIDETEGVGYGLIQWTPRSVLLNHINQAGITGNYKELATQVEVIDWELSDSGRGYIPTQRYPYSGEEFKRLGDSRLAARVYEKNRERPRDDHPERQELAQKWFNLFSGTNFNENGSGSSSIVEVALKELGNKGGEKFWSWYGYNYRVEWCAVFVSWCGKQINSDFERFAYCPTGVNMFKESNKWLTAGEKPKPGNIIFFDWESDGISDHVGLVNKYADGVVYTVEGNSNDEVKEQRYAVNSAVIIGYGIIE</sequence>
<accession>A0A242K5W7</accession>
<proteinExistence type="predicted"/>
<dbReference type="InterPro" id="IPR007921">
    <property type="entry name" value="CHAP_dom"/>
</dbReference>
<feature type="domain" description="Phage tail lysozyme" evidence="3">
    <location>
        <begin position="43"/>
        <end position="185"/>
    </location>
</feature>
<feature type="domain" description="Peptidase C51" evidence="2">
    <location>
        <begin position="221"/>
        <end position="306"/>
    </location>
</feature>
<evidence type="ECO:0000256" key="1">
    <source>
        <dbReference type="SAM" id="Phobius"/>
    </source>
</evidence>
<evidence type="ECO:0000259" key="3">
    <source>
        <dbReference type="Pfam" id="PF18013"/>
    </source>
</evidence>
<keyword evidence="1" id="KW-0812">Transmembrane</keyword>
<evidence type="ECO:0000259" key="2">
    <source>
        <dbReference type="Pfam" id="PF05257"/>
    </source>
</evidence>
<evidence type="ECO:0000313" key="6">
    <source>
        <dbReference type="Proteomes" id="UP000195141"/>
    </source>
</evidence>
<dbReference type="OrthoDB" id="1654978at2"/>
<reference evidence="4" key="1">
    <citation type="submission" date="2017-05" db="EMBL/GenBank/DDBJ databases">
        <title>The Genome Sequence of Enterococcus sp. 9E7_DIV0242.</title>
        <authorList>
            <consortium name="The Broad Institute Genomics Platform"/>
            <consortium name="The Broad Institute Genomic Center for Infectious Diseases"/>
            <person name="Earl A."/>
            <person name="Manson A."/>
            <person name="Schwartman J."/>
            <person name="Gilmore M."/>
            <person name="Abouelleil A."/>
            <person name="Cao P."/>
            <person name="Chapman S."/>
            <person name="Cusick C."/>
            <person name="Shea T."/>
            <person name="Young S."/>
            <person name="Neafsey D."/>
            <person name="Nusbaum C."/>
            <person name="Birren B."/>
        </authorList>
    </citation>
    <scope>NUCLEOTIDE SEQUENCE [LARGE SCALE GENOMIC DNA]</scope>
    <source>
        <strain evidence="4">9E7_DIV0242</strain>
    </source>
</reference>
<dbReference type="InterPro" id="IPR038765">
    <property type="entry name" value="Papain-like_cys_pep_sf"/>
</dbReference>
<keyword evidence="6" id="KW-1185">Reference proteome</keyword>
<name>A0A242K5W7_9ENTE</name>
<feature type="transmembrane region" description="Helical" evidence="1">
    <location>
        <begin position="7"/>
        <end position="27"/>
    </location>
</feature>
<dbReference type="EMBL" id="NGMM01000004">
    <property type="protein sequence ID" value="OTP14722.1"/>
    <property type="molecule type" value="Genomic_DNA"/>
</dbReference>
<dbReference type="EMBL" id="CP147247">
    <property type="protein sequence ID" value="WYJ90248.1"/>
    <property type="molecule type" value="Genomic_DNA"/>
</dbReference>
<keyword evidence="1" id="KW-1133">Transmembrane helix</keyword>
<dbReference type="Proteomes" id="UP000195141">
    <property type="component" value="Chromosome"/>
</dbReference>
<organism evidence="4">
    <name type="scientific">Candidatus Enterococcus clewellii</name>
    <dbReference type="NCBI Taxonomy" id="1834193"/>
    <lineage>
        <taxon>Bacteria</taxon>
        <taxon>Bacillati</taxon>
        <taxon>Bacillota</taxon>
        <taxon>Bacilli</taxon>
        <taxon>Lactobacillales</taxon>
        <taxon>Enterococcaceae</taxon>
        <taxon>Enterococcus</taxon>
    </lineage>
</organism>
<dbReference type="Pfam" id="PF05257">
    <property type="entry name" value="CHAP"/>
    <property type="match status" value="1"/>
</dbReference>
<dbReference type="SUPFAM" id="SSF54001">
    <property type="entry name" value="Cysteine proteinases"/>
    <property type="match status" value="1"/>
</dbReference>